<dbReference type="InterPro" id="IPR027417">
    <property type="entry name" value="P-loop_NTPase"/>
</dbReference>
<proteinExistence type="predicted"/>
<dbReference type="Proteomes" id="UP000254282">
    <property type="component" value="Unassembled WGS sequence"/>
</dbReference>
<dbReference type="Gene3D" id="3.40.50.300">
    <property type="entry name" value="P-loop containing nucleotide triphosphate hydrolases"/>
    <property type="match status" value="1"/>
</dbReference>
<protein>
    <submittedName>
        <fullName evidence="1">Predicted NTPase (NACHT family)</fullName>
    </submittedName>
</protein>
<dbReference type="EMBL" id="UFVR01000004">
    <property type="protein sequence ID" value="SUX48554.1"/>
    <property type="molecule type" value="Genomic_DNA"/>
</dbReference>
<accession>A0A381FQ27</accession>
<evidence type="ECO:0000313" key="2">
    <source>
        <dbReference type="Proteomes" id="UP000254282"/>
    </source>
</evidence>
<dbReference type="SUPFAM" id="SSF52540">
    <property type="entry name" value="P-loop containing nucleoside triphosphate hydrolases"/>
    <property type="match status" value="1"/>
</dbReference>
<organism evidence="1 2">
    <name type="scientific">Chryseobacterium indoltheticum</name>
    <dbReference type="NCBI Taxonomy" id="254"/>
    <lineage>
        <taxon>Bacteria</taxon>
        <taxon>Pseudomonadati</taxon>
        <taxon>Bacteroidota</taxon>
        <taxon>Flavobacteriia</taxon>
        <taxon>Flavobacteriales</taxon>
        <taxon>Weeksellaceae</taxon>
        <taxon>Chryseobacterium group</taxon>
        <taxon>Chryseobacterium</taxon>
    </lineage>
</organism>
<dbReference type="AlphaFoldDB" id="A0A381FQ27"/>
<gene>
    <name evidence="1" type="ORF">NCTC13532_04172</name>
</gene>
<dbReference type="RefSeq" id="WP_115621633.1">
    <property type="nucleotide sequence ID" value="NZ_UFVR01000004.1"/>
</dbReference>
<evidence type="ECO:0000313" key="1">
    <source>
        <dbReference type="EMBL" id="SUX48554.1"/>
    </source>
</evidence>
<sequence>MIKDYYELRYIETNSIKSGSFSLFDDLEDRITLLDFLEKKDRILLLGNPGVGKSTELDVVFNKLWQNIDVNQEIPIFLNLKNFRLTTTIEDLILDKEWTQLPSVIFIFDGLDEIAAIQNFISELEIFMIKYQKLKIKYILSCRTNIYEKYLIDISGFEITHLKYLSVDQIKSILKNKFDLDISFEEIRTRESILQTPFNLDLFAEYYLENGGFPSTIEESWALFISKEIAIAKEKLIKRFTVIESKIISDCKKVAVVNELMQQNIISENHLYELLGDRGIEIFQEIPFIEKELDSKNFIFRHKNFQEYFAAQYIADLDADDIITFIKAEDLDKIKPSLFNTTTFLLNVLSEEKFEKLRHWLFENDLEVLFLADDNRLTASFQNEIFEKYYQDQCINKTFWLANNGKLKIDTMAKYANFEFLINEINNQQRLERNRISLIEVISYKGLSDAQKEIVKNLFVELIKKESTFFSI</sequence>
<reference evidence="1 2" key="1">
    <citation type="submission" date="2018-06" db="EMBL/GenBank/DDBJ databases">
        <authorList>
            <consortium name="Pathogen Informatics"/>
            <person name="Doyle S."/>
        </authorList>
    </citation>
    <scope>NUCLEOTIDE SEQUENCE [LARGE SCALE GENOMIC DNA]</scope>
    <source>
        <strain evidence="1 2">NCTC13532</strain>
    </source>
</reference>
<name>A0A381FQ27_9FLAO</name>